<feature type="domain" description="Thioredoxin" evidence="9">
    <location>
        <begin position="467"/>
        <end position="597"/>
    </location>
</feature>
<keyword evidence="4" id="KW-0201">Cytochrome c-type biogenesis</keyword>
<evidence type="ECO:0000256" key="8">
    <source>
        <dbReference type="SAM" id="SignalP"/>
    </source>
</evidence>
<keyword evidence="8" id="KW-0732">Signal</keyword>
<evidence type="ECO:0000313" key="10">
    <source>
        <dbReference type="EMBL" id="MDO6423170.1"/>
    </source>
</evidence>
<dbReference type="Proteomes" id="UP001169760">
    <property type="component" value="Unassembled WGS sequence"/>
</dbReference>
<feature type="transmembrane region" description="Helical" evidence="7">
    <location>
        <begin position="285"/>
        <end position="305"/>
    </location>
</feature>
<feature type="transmembrane region" description="Helical" evidence="7">
    <location>
        <begin position="358"/>
        <end position="379"/>
    </location>
</feature>
<dbReference type="PANTHER" id="PTHR32234:SF3">
    <property type="entry name" value="SUPPRESSION OF COPPER SENSITIVITY PROTEIN"/>
    <property type="match status" value="1"/>
</dbReference>
<sequence>MNIMTLKLLYRYVCAIFVSVLLLSAASTQAQGFLSSVDDGFLKVYDAYQVQPQTKQTDTTTALNLEWKAADGYYLYQHQFKAVARNATEGYKLALQIEPGIMKYDEYLEKELEVFYNRAFMQAEFPNLAPPYELMITSQGCADAGLCYPPYKHYFMVEADGTILPMEAASFSDATLTTHTLPESAEATLAPKPVEAAPFLPLVMLSAILGGLILNLMPCVFPVLSLKALSFASSHATPHKQHAHGWAYTLGAVLSFVGFAVIMLVAREAGEQLGWGFQLTNPVFVAFMVYLFFFMGLVLSGFVELGGGWMGMGQNLTSGEGIKSSFFTGVLAAVVASPCSGPFMATALGIAITQHAAIAIIIFACLGFGMALPFLLLSYNPKLTNRLPAPGVWMDTLKQFFAFPLYLTGVWLLWVLGHQVNSDAAAALVMGAVLIAFSFWLFKQTTQSKTWNVIRLATAIASLVIALGIAIAAKWFAAPTQYEWEPYSARDLAAYRKEGTPVFVDLTADWCTTCKVNEFVALNTEEVQNKAEELGIVMMQGDWTNGEEAITQYLEQFGRNSVPLYLMYPAKPDAPPVVLPQFLSKSLVLEAMQKAVP</sequence>
<evidence type="ECO:0000256" key="3">
    <source>
        <dbReference type="ARBA" id="ARBA00022692"/>
    </source>
</evidence>
<dbReference type="SUPFAM" id="SSF74863">
    <property type="entry name" value="Thiol:disulfide interchange protein DsbD, N-terminal domain (DsbD-alpha)"/>
    <property type="match status" value="1"/>
</dbReference>
<dbReference type="GO" id="GO:0015035">
    <property type="term" value="F:protein-disulfide reductase activity"/>
    <property type="evidence" value="ECO:0007669"/>
    <property type="project" value="TreeGrafter"/>
</dbReference>
<keyword evidence="5 7" id="KW-1133">Transmembrane helix</keyword>
<evidence type="ECO:0000256" key="7">
    <source>
        <dbReference type="SAM" id="Phobius"/>
    </source>
</evidence>
<evidence type="ECO:0000259" key="9">
    <source>
        <dbReference type="PROSITE" id="PS51352"/>
    </source>
</evidence>
<feature type="transmembrane region" description="Helical" evidence="7">
    <location>
        <begin position="199"/>
        <end position="224"/>
    </location>
</feature>
<feature type="transmembrane region" description="Helical" evidence="7">
    <location>
        <begin position="245"/>
        <end position="265"/>
    </location>
</feature>
<feature type="signal peptide" evidence="8">
    <location>
        <begin position="1"/>
        <end position="30"/>
    </location>
</feature>
<feature type="transmembrane region" description="Helical" evidence="7">
    <location>
        <begin position="454"/>
        <end position="477"/>
    </location>
</feature>
<dbReference type="InterPro" id="IPR035671">
    <property type="entry name" value="DsbD_gamma"/>
</dbReference>
<evidence type="ECO:0000256" key="6">
    <source>
        <dbReference type="ARBA" id="ARBA00023136"/>
    </source>
</evidence>
<evidence type="ECO:0000256" key="4">
    <source>
        <dbReference type="ARBA" id="ARBA00022748"/>
    </source>
</evidence>
<keyword evidence="3 7" id="KW-0812">Transmembrane</keyword>
<dbReference type="Pfam" id="PF11412">
    <property type="entry name" value="DsbD_N"/>
    <property type="match status" value="1"/>
</dbReference>
<proteinExistence type="predicted"/>
<feature type="transmembrane region" description="Helical" evidence="7">
    <location>
        <begin position="326"/>
        <end position="352"/>
    </location>
</feature>
<keyword evidence="2" id="KW-1003">Cell membrane</keyword>
<keyword evidence="6 7" id="KW-0472">Membrane</keyword>
<reference evidence="10" key="1">
    <citation type="submission" date="2023-07" db="EMBL/GenBank/DDBJ databases">
        <title>Genome content predicts the carbon catabolic preferences of heterotrophic bacteria.</title>
        <authorList>
            <person name="Gralka M."/>
        </authorList>
    </citation>
    <scope>NUCLEOTIDE SEQUENCE</scope>
    <source>
        <strain evidence="10">I3M17_2</strain>
    </source>
</reference>
<dbReference type="GO" id="GO:0017004">
    <property type="term" value="P:cytochrome complex assembly"/>
    <property type="evidence" value="ECO:0007669"/>
    <property type="project" value="UniProtKB-KW"/>
</dbReference>
<dbReference type="GO" id="GO:0005886">
    <property type="term" value="C:plasma membrane"/>
    <property type="evidence" value="ECO:0007669"/>
    <property type="project" value="UniProtKB-SubCell"/>
</dbReference>
<comment type="subcellular location">
    <subcellularLocation>
        <location evidence="1">Cell membrane</location>
        <topology evidence="1">Multi-pass membrane protein</topology>
    </subcellularLocation>
</comment>
<dbReference type="AlphaFoldDB" id="A0AAW7X7A7"/>
<feature type="chain" id="PRO_5044003954" evidence="8">
    <location>
        <begin position="31"/>
        <end position="597"/>
    </location>
</feature>
<accession>A0AAW7X7A7</accession>
<organism evidence="10 11">
    <name type="scientific">Saccharophagus degradans</name>
    <dbReference type="NCBI Taxonomy" id="86304"/>
    <lineage>
        <taxon>Bacteria</taxon>
        <taxon>Pseudomonadati</taxon>
        <taxon>Pseudomonadota</taxon>
        <taxon>Gammaproteobacteria</taxon>
        <taxon>Cellvibrionales</taxon>
        <taxon>Cellvibrionaceae</taxon>
        <taxon>Saccharophagus</taxon>
    </lineage>
</organism>
<feature type="transmembrane region" description="Helical" evidence="7">
    <location>
        <begin position="424"/>
        <end position="442"/>
    </location>
</feature>
<dbReference type="Pfam" id="PF02683">
    <property type="entry name" value="DsbD_TM"/>
    <property type="match status" value="1"/>
</dbReference>
<evidence type="ECO:0000256" key="1">
    <source>
        <dbReference type="ARBA" id="ARBA00004651"/>
    </source>
</evidence>
<protein>
    <submittedName>
        <fullName evidence="10">Protein-disulfide reductase DsbD family protein</fullName>
    </submittedName>
</protein>
<dbReference type="EMBL" id="JAUOPB010000008">
    <property type="protein sequence ID" value="MDO6423170.1"/>
    <property type="molecule type" value="Genomic_DNA"/>
</dbReference>
<evidence type="ECO:0000313" key="11">
    <source>
        <dbReference type="Proteomes" id="UP001169760"/>
    </source>
</evidence>
<dbReference type="InterPro" id="IPR028250">
    <property type="entry name" value="DsbDN"/>
</dbReference>
<evidence type="ECO:0000256" key="5">
    <source>
        <dbReference type="ARBA" id="ARBA00022989"/>
    </source>
</evidence>
<dbReference type="Gene3D" id="2.60.40.1250">
    <property type="entry name" value="Thiol:disulfide interchange protein DsbD, N-terminal domain"/>
    <property type="match status" value="1"/>
</dbReference>
<feature type="transmembrane region" description="Helical" evidence="7">
    <location>
        <begin position="400"/>
        <end position="418"/>
    </location>
</feature>
<dbReference type="InterPro" id="IPR036249">
    <property type="entry name" value="Thioredoxin-like_sf"/>
</dbReference>
<dbReference type="SUPFAM" id="SSF52833">
    <property type="entry name" value="Thioredoxin-like"/>
    <property type="match status" value="1"/>
</dbReference>
<dbReference type="InterPro" id="IPR036929">
    <property type="entry name" value="DsbDN_sf"/>
</dbReference>
<evidence type="ECO:0000256" key="2">
    <source>
        <dbReference type="ARBA" id="ARBA00022475"/>
    </source>
</evidence>
<dbReference type="PROSITE" id="PS51352">
    <property type="entry name" value="THIOREDOXIN_2"/>
    <property type="match status" value="1"/>
</dbReference>
<dbReference type="PANTHER" id="PTHR32234">
    <property type="entry name" value="THIOL:DISULFIDE INTERCHANGE PROTEIN DSBD"/>
    <property type="match status" value="1"/>
</dbReference>
<name>A0AAW7X7A7_9GAMM</name>
<dbReference type="RefSeq" id="WP_303492926.1">
    <property type="nucleotide sequence ID" value="NZ_JAUOPB010000008.1"/>
</dbReference>
<gene>
    <name evidence="10" type="ORF">Q4521_11855</name>
</gene>
<dbReference type="InterPro" id="IPR003834">
    <property type="entry name" value="Cyt_c_assmbl_TM_dom"/>
</dbReference>
<comment type="caution">
    <text evidence="10">The sequence shown here is derived from an EMBL/GenBank/DDBJ whole genome shotgun (WGS) entry which is preliminary data.</text>
</comment>
<dbReference type="Gene3D" id="3.40.30.10">
    <property type="entry name" value="Glutaredoxin"/>
    <property type="match status" value="1"/>
</dbReference>
<dbReference type="InterPro" id="IPR013766">
    <property type="entry name" value="Thioredoxin_domain"/>
</dbReference>
<dbReference type="Pfam" id="PF13899">
    <property type="entry name" value="Thioredoxin_7"/>
    <property type="match status" value="1"/>
</dbReference>
<dbReference type="CDD" id="cd02953">
    <property type="entry name" value="DsbDgamma"/>
    <property type="match status" value="1"/>
</dbReference>
<dbReference type="GO" id="GO:0045454">
    <property type="term" value="P:cell redox homeostasis"/>
    <property type="evidence" value="ECO:0007669"/>
    <property type="project" value="TreeGrafter"/>
</dbReference>